<reference evidence="3" key="1">
    <citation type="journal article" date="2019" name="Int. J. Syst. Evol. Microbiol.">
        <title>The Global Catalogue of Microorganisms (GCM) 10K type strain sequencing project: providing services to taxonomists for standard genome sequencing and annotation.</title>
        <authorList>
            <consortium name="The Broad Institute Genomics Platform"/>
            <consortium name="The Broad Institute Genome Sequencing Center for Infectious Disease"/>
            <person name="Wu L."/>
            <person name="Ma J."/>
        </authorList>
    </citation>
    <scope>NUCLEOTIDE SEQUENCE [LARGE SCALE GENOMIC DNA]</scope>
    <source>
        <strain evidence="3">NBRC 108565</strain>
    </source>
</reference>
<proteinExistence type="predicted"/>
<gene>
    <name evidence="2" type="ORF">GCM10025865_24420</name>
</gene>
<dbReference type="Proteomes" id="UP001321475">
    <property type="component" value="Chromosome"/>
</dbReference>
<dbReference type="Pfam" id="PF23771">
    <property type="entry name" value="DUF7168"/>
    <property type="match status" value="1"/>
</dbReference>
<dbReference type="InterPro" id="IPR055592">
    <property type="entry name" value="DUF7168"/>
</dbReference>
<accession>A0ABM8G4N9</accession>
<name>A0ABM8G4N9_9CELL</name>
<protein>
    <recommendedName>
        <fullName evidence="1">DUF7168 domain-containing protein</fullName>
    </recommendedName>
</protein>
<sequence length="245" mass="25989">MARAWLVPVDDDKTLALIRTLLAIADGGSPYPEEQARARERAERLMLRHSIDAATAVMSEEAASEPVTAAFPVEGSYVVDQIGLVAAVYDAFGCRTVRSRHRATGVVTVHAYGFAHDMALASTLTDALLPQMLLEMHAHGGSVSAKKAFAMSFSATVARRLREFYADALVEAEAEGTGSGLVLADRDARVEGAVARAHPNLRSARPRAATDLGGWVAGESAGRRADITGLDRKVGPDGLVRGIAR</sequence>
<organism evidence="2 3">
    <name type="scientific">Paraoerskovia sediminicola</name>
    <dbReference type="NCBI Taxonomy" id="1138587"/>
    <lineage>
        <taxon>Bacteria</taxon>
        <taxon>Bacillati</taxon>
        <taxon>Actinomycetota</taxon>
        <taxon>Actinomycetes</taxon>
        <taxon>Micrococcales</taxon>
        <taxon>Cellulomonadaceae</taxon>
        <taxon>Paraoerskovia</taxon>
    </lineage>
</organism>
<evidence type="ECO:0000313" key="3">
    <source>
        <dbReference type="Proteomes" id="UP001321475"/>
    </source>
</evidence>
<evidence type="ECO:0000259" key="1">
    <source>
        <dbReference type="Pfam" id="PF23771"/>
    </source>
</evidence>
<dbReference type="EMBL" id="AP027729">
    <property type="protein sequence ID" value="BDZ43143.1"/>
    <property type="molecule type" value="Genomic_DNA"/>
</dbReference>
<feature type="domain" description="DUF7168" evidence="1">
    <location>
        <begin position="83"/>
        <end position="174"/>
    </location>
</feature>
<evidence type="ECO:0000313" key="2">
    <source>
        <dbReference type="EMBL" id="BDZ43143.1"/>
    </source>
</evidence>
<keyword evidence="3" id="KW-1185">Reference proteome</keyword>